<dbReference type="PROSITE" id="PS50010">
    <property type="entry name" value="DH_2"/>
    <property type="match status" value="1"/>
</dbReference>
<feature type="region of interest" description="Disordered" evidence="1">
    <location>
        <begin position="452"/>
        <end position="509"/>
    </location>
</feature>
<dbReference type="GO" id="GO:0005085">
    <property type="term" value="F:guanyl-nucleotide exchange factor activity"/>
    <property type="evidence" value="ECO:0007669"/>
    <property type="project" value="InterPro"/>
</dbReference>
<dbReference type="PANTHER" id="PTHR22834:SF20">
    <property type="entry name" value="SH3 DOMAIN-CONTAINING PROTEIN"/>
    <property type="match status" value="1"/>
</dbReference>
<dbReference type="OrthoDB" id="10256089at2759"/>
<feature type="compositionally biased region" description="Low complexity" evidence="1">
    <location>
        <begin position="132"/>
        <end position="143"/>
    </location>
</feature>
<dbReference type="GO" id="GO:0031991">
    <property type="term" value="P:regulation of actomyosin contractile ring contraction"/>
    <property type="evidence" value="ECO:0007669"/>
    <property type="project" value="TreeGrafter"/>
</dbReference>
<organism evidence="3 4">
    <name type="scientific">Malassezia vespertilionis</name>
    <dbReference type="NCBI Taxonomy" id="2020962"/>
    <lineage>
        <taxon>Eukaryota</taxon>
        <taxon>Fungi</taxon>
        <taxon>Dikarya</taxon>
        <taxon>Basidiomycota</taxon>
        <taxon>Ustilaginomycotina</taxon>
        <taxon>Malasseziomycetes</taxon>
        <taxon>Malasseziales</taxon>
        <taxon>Malasseziaceae</taxon>
        <taxon>Malassezia</taxon>
    </lineage>
</organism>
<proteinExistence type="predicted"/>
<feature type="region of interest" description="Disordered" evidence="1">
    <location>
        <begin position="342"/>
        <end position="365"/>
    </location>
</feature>
<dbReference type="Proteomes" id="UP000232875">
    <property type="component" value="Unassembled WGS sequence"/>
</dbReference>
<evidence type="ECO:0000259" key="2">
    <source>
        <dbReference type="PROSITE" id="PS50010"/>
    </source>
</evidence>
<dbReference type="InterPro" id="IPR051492">
    <property type="entry name" value="Dynamin-Rho_GEF"/>
</dbReference>
<dbReference type="InterPro" id="IPR047125">
    <property type="entry name" value="DCTN5"/>
</dbReference>
<sequence>MSAQTATHQGRNFDASSRMRRPRRAASHDCLQRSPAELSVSPTTAIGALAPQHRVHPSDNPGPSDVPYVFPHSPSGMAFYRTPGRAESPRLLRKPSRILRMSRPFSRYGERKNSASGDSRAGTPTSLASMNTSPPISSSRSTPRLIQEINAAPGAPPTIARMRSRAALVHARDSPEPSAARSAEATYIDEMGGILALGASPMGVDTGLASSQPSLQDTAWMEDCAALEAAPRSAPSGLGLFLDADTFEWAQPHMPAAEHAEQGRSTPPLRQPKQRGQHSLWWAGKWREKPLPLTGTSPDVDHAVTKRPSVSKLRLFAGGAEDEERAPRPLFRRLRSDAWLNTHTDVSPTPRDLPPSAPFAESSVSPGTLSAEWLSQGSERALTSTTSILDESGDVQKRQQQRHHVLRELVETERKYAADLTVVKELYLAQARLHAGIHTPLSQSVSAYFGSPLSGQHTGSPPAARPPSNYSTRSSTREATAQAALRHPMSPPRQEKRASRQSLHNEEELLGSGWRAESRLCSPMHGRKSPQPAPPLSVADIHVIFAGLEQCTALATGMSTQLDAALHADGARGVADVFQQHMEQIEQVYAFYCARHAPAMLRLKQVTARNPAAAAFLRECDETSRQHSTAWDLPSLLIKPVQRVLKYPLFLQLTLDSTEAHSVEYAVLARALGDIQRVADRINEDKKRTEFVAQHGFHTPAGSRPSAFRRTPAALRMSKNNVRPSEELAPLTDDEPLFQALTMRLAAAERAMHLFADQCADWAACTRRMYEEELQMIDEWLRVYYAGRVFDALAAVDRLSRYRNVLKNEFLGTICRTAEQQIAHTVQHTVKQVQALLESPRIVLANRASKEVDYRRYLQERTRRPNAKPSSGATTFLLLHTQLVKELPFLLRGLELIMERCVTFLLHIQTTLHASAMYELRSFAATYFPALMTPTSAALTPTSAGDALPWQGKKEPNLVADEPSVPIIVSPPRVPPRAASRPRHEHYASIQTAKPHSPERSHRDSMYDSSTGHQQSWMDARMSLSGLSIASADDGDVSRTTTLDMHRYPLPGAFQAAVYGAANIVLGGKCIIAHRAMLRGDLTRTVRSTEKKGSSVVLVMGRYAHIGEEAVLRPPAKTHQGVFSYFPLRIGDHVAIGKGSVVEAAQIGSYVKIGCDCVIGPFCVVRDCAVVEDGAVLAPNTVVPSMAIFRGNPARLAGWLPESFAERWEDEIRAQYAAFDAPDTT</sequence>
<gene>
    <name evidence="3" type="ORF">MVES_000178</name>
</gene>
<evidence type="ECO:0000256" key="1">
    <source>
        <dbReference type="SAM" id="MobiDB-lite"/>
    </source>
</evidence>
<feature type="compositionally biased region" description="Polar residues" evidence="1">
    <location>
        <begin position="114"/>
        <end position="131"/>
    </location>
</feature>
<feature type="region of interest" description="Disordered" evidence="1">
    <location>
        <begin position="1"/>
        <end position="69"/>
    </location>
</feature>
<feature type="domain" description="DH" evidence="2">
    <location>
        <begin position="401"/>
        <end position="685"/>
    </location>
</feature>
<feature type="compositionally biased region" description="Basic and acidic residues" evidence="1">
    <location>
        <begin position="493"/>
        <end position="507"/>
    </location>
</feature>
<feature type="compositionally biased region" description="Polar residues" evidence="1">
    <location>
        <begin position="468"/>
        <end position="479"/>
    </location>
</feature>
<feature type="region of interest" description="Disordered" evidence="1">
    <location>
        <begin position="256"/>
        <end position="278"/>
    </location>
</feature>
<dbReference type="EMBL" id="KZ454987">
    <property type="protein sequence ID" value="PKI85879.1"/>
    <property type="molecule type" value="Genomic_DNA"/>
</dbReference>
<dbReference type="PANTHER" id="PTHR22834">
    <property type="entry name" value="NUCLEAR FUSION PROTEIN FUS2"/>
    <property type="match status" value="1"/>
</dbReference>
<feature type="compositionally biased region" description="Basic and acidic residues" evidence="1">
    <location>
        <begin position="996"/>
        <end position="1006"/>
    </location>
</feature>
<dbReference type="AlphaFoldDB" id="A0A2N1JH63"/>
<protein>
    <recommendedName>
        <fullName evidence="2">DH domain-containing protein</fullName>
    </recommendedName>
</protein>
<dbReference type="Pfam" id="PF21711">
    <property type="entry name" value="DCTN5"/>
    <property type="match status" value="1"/>
</dbReference>
<dbReference type="STRING" id="2020962.A0A2N1JH63"/>
<dbReference type="Gene3D" id="2.160.10.10">
    <property type="entry name" value="Hexapeptide repeat proteins"/>
    <property type="match status" value="1"/>
</dbReference>
<dbReference type="SMART" id="SM00325">
    <property type="entry name" value="RhoGEF"/>
    <property type="match status" value="1"/>
</dbReference>
<reference evidence="3 4" key="1">
    <citation type="submission" date="2017-10" db="EMBL/GenBank/DDBJ databases">
        <title>A novel species of cold-tolerant Malassezia isolated from bats.</title>
        <authorList>
            <person name="Lorch J.M."/>
            <person name="Palmer J.M."/>
            <person name="Vanderwolf K.J."/>
            <person name="Schmidt K.Z."/>
            <person name="Verant M.L."/>
            <person name="Weller T.J."/>
            <person name="Blehert D.S."/>
        </authorList>
    </citation>
    <scope>NUCLEOTIDE SEQUENCE [LARGE SCALE GENOMIC DNA]</scope>
    <source>
        <strain evidence="3 4">NWHC:44797-103</strain>
    </source>
</reference>
<evidence type="ECO:0000313" key="4">
    <source>
        <dbReference type="Proteomes" id="UP000232875"/>
    </source>
</evidence>
<dbReference type="Gene3D" id="1.20.1270.60">
    <property type="entry name" value="Arfaptin homology (AH) domain/BAR domain"/>
    <property type="match status" value="1"/>
</dbReference>
<dbReference type="GO" id="GO:0032955">
    <property type="term" value="P:regulation of division septum assembly"/>
    <property type="evidence" value="ECO:0007669"/>
    <property type="project" value="TreeGrafter"/>
</dbReference>
<dbReference type="InterPro" id="IPR035899">
    <property type="entry name" value="DBL_dom_sf"/>
</dbReference>
<evidence type="ECO:0000313" key="3">
    <source>
        <dbReference type="EMBL" id="PKI85879.1"/>
    </source>
</evidence>
<feature type="compositionally biased region" description="Low complexity" evidence="1">
    <location>
        <begin position="965"/>
        <end position="979"/>
    </location>
</feature>
<dbReference type="GO" id="GO:0005737">
    <property type="term" value="C:cytoplasm"/>
    <property type="evidence" value="ECO:0007669"/>
    <property type="project" value="TreeGrafter"/>
</dbReference>
<dbReference type="CDD" id="cd03359">
    <property type="entry name" value="LbH_Dynactin_5"/>
    <property type="match status" value="1"/>
</dbReference>
<dbReference type="InterPro" id="IPR011004">
    <property type="entry name" value="Trimer_LpxA-like_sf"/>
</dbReference>
<dbReference type="InterPro" id="IPR027267">
    <property type="entry name" value="AH/BAR_dom_sf"/>
</dbReference>
<accession>A0A2N1JH63</accession>
<feature type="region of interest" description="Disordered" evidence="1">
    <location>
        <begin position="103"/>
        <end position="143"/>
    </location>
</feature>
<dbReference type="SUPFAM" id="SSF103657">
    <property type="entry name" value="BAR/IMD domain-like"/>
    <property type="match status" value="1"/>
</dbReference>
<feature type="region of interest" description="Disordered" evidence="1">
    <location>
        <begin position="965"/>
        <end position="1014"/>
    </location>
</feature>
<dbReference type="InterPro" id="IPR000219">
    <property type="entry name" value="DH_dom"/>
</dbReference>
<dbReference type="SUPFAM" id="SSF48065">
    <property type="entry name" value="DBL homology domain (DH-domain)"/>
    <property type="match status" value="1"/>
</dbReference>
<dbReference type="SUPFAM" id="SSF51161">
    <property type="entry name" value="Trimeric LpxA-like enzymes"/>
    <property type="match status" value="1"/>
</dbReference>
<feature type="compositionally biased region" description="Polar residues" evidence="1">
    <location>
        <begin position="1"/>
        <end position="10"/>
    </location>
</feature>
<name>A0A2N1JH63_9BASI</name>
<dbReference type="Pfam" id="PF00621">
    <property type="entry name" value="RhoGEF"/>
    <property type="match status" value="1"/>
</dbReference>
<keyword evidence="4" id="KW-1185">Reference proteome</keyword>
<dbReference type="Gene3D" id="1.20.900.10">
    <property type="entry name" value="Dbl homology (DH) domain"/>
    <property type="match status" value="2"/>
</dbReference>